<feature type="domain" description="MDMPI C-terminal" evidence="1">
    <location>
        <begin position="160"/>
        <end position="270"/>
    </location>
</feature>
<dbReference type="InterPro" id="IPR017517">
    <property type="entry name" value="Maleyloyr_isom"/>
</dbReference>
<evidence type="ECO:0000313" key="3">
    <source>
        <dbReference type="EMBL" id="OMI41118.1"/>
    </source>
</evidence>
<name>A0A1R1SS45_9ACTN</name>
<dbReference type="GO" id="GO:0046872">
    <property type="term" value="F:metal ion binding"/>
    <property type="evidence" value="ECO:0007669"/>
    <property type="project" value="InterPro"/>
</dbReference>
<evidence type="ECO:0000259" key="1">
    <source>
        <dbReference type="Pfam" id="PF07398"/>
    </source>
</evidence>
<dbReference type="PANTHER" id="PTHR40758">
    <property type="entry name" value="CONSERVED PROTEIN"/>
    <property type="match status" value="1"/>
</dbReference>
<keyword evidence="4" id="KW-1185">Reference proteome</keyword>
<comment type="caution">
    <text evidence="3">The sequence shown here is derived from an EMBL/GenBank/DDBJ whole genome shotgun (WGS) entry which is preliminary data.</text>
</comment>
<accession>A0A1R1SS45</accession>
<dbReference type="STRING" id="67365.GCA_001704635_00810"/>
<reference evidence="3 4" key="1">
    <citation type="submission" date="2013-05" db="EMBL/GenBank/DDBJ databases">
        <title>Genome sequence of Streptomyces sparsogenes DSM 40356.</title>
        <authorList>
            <person name="Coyne S."/>
            <person name="Seebeck F.P."/>
        </authorList>
    </citation>
    <scope>NUCLEOTIDE SEQUENCE [LARGE SCALE GENOMIC DNA]</scope>
    <source>
        <strain evidence="3 4">DSM 40356</strain>
    </source>
</reference>
<dbReference type="PANTHER" id="PTHR40758:SF1">
    <property type="entry name" value="CONSERVED PROTEIN"/>
    <property type="match status" value="1"/>
</dbReference>
<dbReference type="SUPFAM" id="SSF109854">
    <property type="entry name" value="DinB/YfiT-like putative metalloenzymes"/>
    <property type="match status" value="1"/>
</dbReference>
<proteinExistence type="predicted"/>
<dbReference type="InterPro" id="IPR010872">
    <property type="entry name" value="MDMPI_C-term_domain"/>
</dbReference>
<dbReference type="InterPro" id="IPR024344">
    <property type="entry name" value="MDMPI_metal-binding"/>
</dbReference>
<dbReference type="Pfam" id="PF07398">
    <property type="entry name" value="MDMPI_C"/>
    <property type="match status" value="1"/>
</dbReference>
<dbReference type="Proteomes" id="UP000186168">
    <property type="component" value="Unassembled WGS sequence"/>
</dbReference>
<dbReference type="AlphaFoldDB" id="A0A1R1SS45"/>
<dbReference type="Gene3D" id="1.20.120.450">
    <property type="entry name" value="dinb family like domain"/>
    <property type="match status" value="1"/>
</dbReference>
<protein>
    <recommendedName>
        <fullName evidence="5">Mycothiol-dependent maleylpyruvate isomerase metal-binding domain-containing protein</fullName>
    </recommendedName>
</protein>
<gene>
    <name evidence="3" type="ORF">SPAR_02431</name>
</gene>
<dbReference type="Pfam" id="PF11716">
    <property type="entry name" value="MDMPI_N"/>
    <property type="match status" value="1"/>
</dbReference>
<dbReference type="GO" id="GO:0005886">
    <property type="term" value="C:plasma membrane"/>
    <property type="evidence" value="ECO:0007669"/>
    <property type="project" value="TreeGrafter"/>
</dbReference>
<dbReference type="InterPro" id="IPR034660">
    <property type="entry name" value="DinB/YfiT-like"/>
</dbReference>
<dbReference type="EMBL" id="ASQP01000041">
    <property type="protein sequence ID" value="OMI41118.1"/>
    <property type="molecule type" value="Genomic_DNA"/>
</dbReference>
<organism evidence="3 4">
    <name type="scientific">Streptomyces sparsogenes DSM 40356</name>
    <dbReference type="NCBI Taxonomy" id="1331668"/>
    <lineage>
        <taxon>Bacteria</taxon>
        <taxon>Bacillati</taxon>
        <taxon>Actinomycetota</taxon>
        <taxon>Actinomycetes</taxon>
        <taxon>Kitasatosporales</taxon>
        <taxon>Streptomycetaceae</taxon>
        <taxon>Streptomyces</taxon>
    </lineage>
</organism>
<feature type="domain" description="Mycothiol-dependent maleylpyruvate isomerase metal-binding" evidence="2">
    <location>
        <begin position="23"/>
        <end position="147"/>
    </location>
</feature>
<sequence length="279" mass="30231">MSVVRPTVAVMTLLSHDRLCAEITAQTDLLQPLVEGGDMRAPVPSCPGWNVGQLLRHLGGAQRWAAETVRTRAAGPLPDDHFRDLSPYADEDPARLGPWLGESAALLADALREAGPDAEVWTPVPGGTAAFYARRFTHETVVHRADATLALGAEFTVAEDVAVDALDEWMELGALPMHFDVHPRMRELLGPGRTIHLHATDTDTVTDTGTGAAAEWVVDLTGEVITWRRAHEKAAVAVRAPLTDLLLLVYRRRPAGGEGVEVLGDARLLDLWLERVAFG</sequence>
<dbReference type="NCBIfam" id="TIGR03083">
    <property type="entry name" value="maleylpyruvate isomerase family mycothiol-dependent enzyme"/>
    <property type="match status" value="1"/>
</dbReference>
<evidence type="ECO:0000313" key="4">
    <source>
        <dbReference type="Proteomes" id="UP000186168"/>
    </source>
</evidence>
<evidence type="ECO:0008006" key="5">
    <source>
        <dbReference type="Google" id="ProtNLM"/>
    </source>
</evidence>
<evidence type="ECO:0000259" key="2">
    <source>
        <dbReference type="Pfam" id="PF11716"/>
    </source>
</evidence>